<evidence type="ECO:0000259" key="2">
    <source>
        <dbReference type="Pfam" id="PF14420"/>
    </source>
</evidence>
<dbReference type="AlphaFoldDB" id="A0A9N9PZ63"/>
<sequence>MPKAEFTAVEWESHRETFTRLYVDENRPLREIVTIMALEHEFIATERQYKRKISAWGIDKNIKEKDMKVVARKLLKRKREEDKDSEFFVHSRRVPAHKIERYFKEKYEAPENMPLSSILKQKLIMKMTPPYIQCITPASYFDNASYTELSNPITPHSLESVLPKNTTVVDTSETEELVRILPSTGQAQVQIGSYYTINAQLDPFDSGSGLETAGKQIAEVKFSNLTHREDEYLIMAGLLFSMAWSGEPGLLYGTAAFCKWTTAVMTTTRLTANVCILALAYINSLRIRCPTVRGRVNSEYRLMAQAFMVAHKFLDDDTYTMRAWAEVTGIDVATMHVCEIEFLSNTRYSLFLSKKEWEEWISRFSRIKNAKKETLGRVWTEEYPESAFILTAARPYYAHQNSPPPRSPSMSARSTLSPVPAFQWDSPSLCSDTSPVASMQASNQLRYHSAGSPRNSSSPGFVPSSPLSPGASFLEEWFTL</sequence>
<organism evidence="3 4">
    <name type="scientific">Hymenoscyphus fraxineus</name>
    <dbReference type="NCBI Taxonomy" id="746836"/>
    <lineage>
        <taxon>Eukaryota</taxon>
        <taxon>Fungi</taxon>
        <taxon>Dikarya</taxon>
        <taxon>Ascomycota</taxon>
        <taxon>Pezizomycotina</taxon>
        <taxon>Leotiomycetes</taxon>
        <taxon>Helotiales</taxon>
        <taxon>Helotiaceae</taxon>
        <taxon>Hymenoscyphus</taxon>
    </lineage>
</organism>
<evidence type="ECO:0000313" key="4">
    <source>
        <dbReference type="Proteomes" id="UP000696280"/>
    </source>
</evidence>
<evidence type="ECO:0000313" key="3">
    <source>
        <dbReference type="EMBL" id="CAG8959392.1"/>
    </source>
</evidence>
<name>A0A9N9PZ63_9HELO</name>
<dbReference type="InterPro" id="IPR013922">
    <property type="entry name" value="Cyclin_PHO80-like"/>
</dbReference>
<dbReference type="EMBL" id="CAJVRL010000092">
    <property type="protein sequence ID" value="CAG8959392.1"/>
    <property type="molecule type" value="Genomic_DNA"/>
</dbReference>
<reference evidence="3" key="1">
    <citation type="submission" date="2021-07" db="EMBL/GenBank/DDBJ databases">
        <authorList>
            <person name="Durling M."/>
        </authorList>
    </citation>
    <scope>NUCLEOTIDE SEQUENCE</scope>
</reference>
<dbReference type="PANTHER" id="PTHR38788:SF3">
    <property type="entry name" value="CLR5 DOMAIN-CONTAINING PROTEIN"/>
    <property type="match status" value="1"/>
</dbReference>
<dbReference type="PANTHER" id="PTHR38788">
    <property type="entry name" value="CLR5 DOMAIN-CONTAINING PROTEIN"/>
    <property type="match status" value="1"/>
</dbReference>
<accession>A0A9N9PZ63</accession>
<dbReference type="Proteomes" id="UP000696280">
    <property type="component" value="Unassembled WGS sequence"/>
</dbReference>
<dbReference type="CDD" id="cd20557">
    <property type="entry name" value="CYCLIN_ScPCL1-like"/>
    <property type="match status" value="1"/>
</dbReference>
<feature type="region of interest" description="Disordered" evidence="1">
    <location>
        <begin position="441"/>
        <end position="467"/>
    </location>
</feature>
<dbReference type="OrthoDB" id="5986190at2759"/>
<feature type="domain" description="Clr5" evidence="2">
    <location>
        <begin position="9"/>
        <end position="60"/>
    </location>
</feature>
<dbReference type="Pfam" id="PF14420">
    <property type="entry name" value="Clr5"/>
    <property type="match status" value="1"/>
</dbReference>
<keyword evidence="4" id="KW-1185">Reference proteome</keyword>
<comment type="caution">
    <text evidence="3">The sequence shown here is derived from an EMBL/GenBank/DDBJ whole genome shotgun (WGS) entry which is preliminary data.</text>
</comment>
<dbReference type="Gene3D" id="1.10.472.10">
    <property type="entry name" value="Cyclin-like"/>
    <property type="match status" value="1"/>
</dbReference>
<protein>
    <recommendedName>
        <fullName evidence="2">Clr5 domain-containing protein</fullName>
    </recommendedName>
</protein>
<evidence type="ECO:0000256" key="1">
    <source>
        <dbReference type="SAM" id="MobiDB-lite"/>
    </source>
</evidence>
<feature type="compositionally biased region" description="Polar residues" evidence="1">
    <location>
        <begin position="441"/>
        <end position="459"/>
    </location>
</feature>
<dbReference type="InterPro" id="IPR025676">
    <property type="entry name" value="Clr5_dom"/>
</dbReference>
<dbReference type="GO" id="GO:0019901">
    <property type="term" value="F:protein kinase binding"/>
    <property type="evidence" value="ECO:0007669"/>
    <property type="project" value="InterPro"/>
</dbReference>
<proteinExistence type="predicted"/>
<gene>
    <name evidence="3" type="ORF">HYFRA_00001290</name>
</gene>
<dbReference type="Pfam" id="PF08613">
    <property type="entry name" value="Cyclin"/>
    <property type="match status" value="1"/>
</dbReference>